<dbReference type="EMBL" id="CP018477">
    <property type="protein sequence ID" value="ASV73911.1"/>
    <property type="molecule type" value="Genomic_DNA"/>
</dbReference>
<reference evidence="1 2" key="1">
    <citation type="journal article" name="Front. Microbiol.">
        <title>Sugar Metabolism of the First Thermophilic Planctomycete Thermogutta terrifontis: Comparative Genomic and Transcriptomic Approaches.</title>
        <authorList>
            <person name="Elcheninov A.G."/>
            <person name="Menzel P."/>
            <person name="Gudbergsdottir S.R."/>
            <person name="Slesarev A.I."/>
            <person name="Kadnikov V.V."/>
            <person name="Krogh A."/>
            <person name="Bonch-Osmolovskaya E.A."/>
            <person name="Peng X."/>
            <person name="Kublanov I.V."/>
        </authorList>
    </citation>
    <scope>NUCLEOTIDE SEQUENCE [LARGE SCALE GENOMIC DNA]</scope>
    <source>
        <strain evidence="1 2">R1</strain>
    </source>
</reference>
<proteinExistence type="predicted"/>
<keyword evidence="2" id="KW-1185">Reference proteome</keyword>
<evidence type="ECO:0000313" key="2">
    <source>
        <dbReference type="Proteomes" id="UP000215086"/>
    </source>
</evidence>
<dbReference type="AlphaFoldDB" id="A0A286RD77"/>
<evidence type="ECO:0000313" key="1">
    <source>
        <dbReference type="EMBL" id="ASV73911.1"/>
    </source>
</evidence>
<sequence length="86" mass="9894">MCLAQEASWHIPTFPLRRGTRRSTRAFVEAEFTPEKPACQVCIPTLNNPFHPPCRNACGQLLVNRLGQFMNCHYQTLRPWHLTVST</sequence>
<dbReference type="Proteomes" id="UP000215086">
    <property type="component" value="Chromosome"/>
</dbReference>
<dbReference type="KEGG" id="ttf:THTE_1309"/>
<gene>
    <name evidence="1" type="ORF">THTE_1309</name>
</gene>
<organism evidence="1 2">
    <name type="scientific">Thermogutta terrifontis</name>
    <dbReference type="NCBI Taxonomy" id="1331910"/>
    <lineage>
        <taxon>Bacteria</taxon>
        <taxon>Pseudomonadati</taxon>
        <taxon>Planctomycetota</taxon>
        <taxon>Planctomycetia</taxon>
        <taxon>Pirellulales</taxon>
        <taxon>Thermoguttaceae</taxon>
        <taxon>Thermogutta</taxon>
    </lineage>
</organism>
<name>A0A286RD77_9BACT</name>
<accession>A0A286RD77</accession>
<protein>
    <submittedName>
        <fullName evidence="1">Uncharacterized protein</fullName>
    </submittedName>
</protein>